<dbReference type="EMBL" id="JAKELL010000087">
    <property type="protein sequence ID" value="KAH8983527.1"/>
    <property type="molecule type" value="Genomic_DNA"/>
</dbReference>
<sequence>MHRASYAAWSTSARPARPTITYRVYSRLIRPRHPICMADIRVAVSHVRFCPGYMAFTRRAYGFHSISFSARSDHLLDPETPLRNPETINYPSKEDPSVIPVHGLS</sequence>
<dbReference type="AlphaFoldDB" id="A0AAD4Q9P5"/>
<protein>
    <submittedName>
        <fullName evidence="1">Uncharacterized protein</fullName>
    </submittedName>
</protein>
<dbReference type="Proteomes" id="UP001201163">
    <property type="component" value="Unassembled WGS sequence"/>
</dbReference>
<accession>A0AAD4Q9P5</accession>
<proteinExistence type="predicted"/>
<comment type="caution">
    <text evidence="1">The sequence shown here is derived from an EMBL/GenBank/DDBJ whole genome shotgun (WGS) entry which is preliminary data.</text>
</comment>
<evidence type="ECO:0000313" key="1">
    <source>
        <dbReference type="EMBL" id="KAH8983527.1"/>
    </source>
</evidence>
<keyword evidence="2" id="KW-1185">Reference proteome</keyword>
<gene>
    <name evidence="1" type="ORF">EDB92DRAFT_1890417</name>
</gene>
<name>A0AAD4Q9P5_9AGAM</name>
<evidence type="ECO:0000313" key="2">
    <source>
        <dbReference type="Proteomes" id="UP001201163"/>
    </source>
</evidence>
<organism evidence="1 2">
    <name type="scientific">Lactarius akahatsu</name>
    <dbReference type="NCBI Taxonomy" id="416441"/>
    <lineage>
        <taxon>Eukaryota</taxon>
        <taxon>Fungi</taxon>
        <taxon>Dikarya</taxon>
        <taxon>Basidiomycota</taxon>
        <taxon>Agaricomycotina</taxon>
        <taxon>Agaricomycetes</taxon>
        <taxon>Russulales</taxon>
        <taxon>Russulaceae</taxon>
        <taxon>Lactarius</taxon>
    </lineage>
</organism>
<reference evidence="1" key="1">
    <citation type="submission" date="2022-01" db="EMBL/GenBank/DDBJ databases">
        <title>Comparative genomics reveals a dynamic genome evolution in the ectomycorrhizal milk-cap (Lactarius) mushrooms.</title>
        <authorList>
            <consortium name="DOE Joint Genome Institute"/>
            <person name="Lebreton A."/>
            <person name="Tang N."/>
            <person name="Kuo A."/>
            <person name="LaButti K."/>
            <person name="Drula E."/>
            <person name="Barry K."/>
            <person name="Clum A."/>
            <person name="Lipzen A."/>
            <person name="Mousain D."/>
            <person name="Ng V."/>
            <person name="Wang R."/>
            <person name="Wang X."/>
            <person name="Dai Y."/>
            <person name="Henrissat B."/>
            <person name="Grigoriev I.V."/>
            <person name="Guerin-Laguette A."/>
            <person name="Yu F."/>
            <person name="Martin F.M."/>
        </authorList>
    </citation>
    <scope>NUCLEOTIDE SEQUENCE</scope>
    <source>
        <strain evidence="1">QP</strain>
    </source>
</reference>